<evidence type="ECO:0000259" key="1">
    <source>
        <dbReference type="PROSITE" id="PS50887"/>
    </source>
</evidence>
<dbReference type="FunFam" id="3.30.70.270:FF:000001">
    <property type="entry name" value="Diguanylate cyclase domain protein"/>
    <property type="match status" value="1"/>
</dbReference>
<dbReference type="PROSITE" id="PS50887">
    <property type="entry name" value="GGDEF"/>
    <property type="match status" value="1"/>
</dbReference>
<dbReference type="AlphaFoldDB" id="X0ZBQ3"/>
<dbReference type="InterPro" id="IPR000160">
    <property type="entry name" value="GGDEF_dom"/>
</dbReference>
<dbReference type="Pfam" id="PF00990">
    <property type="entry name" value="GGDEF"/>
    <property type="match status" value="1"/>
</dbReference>
<accession>X0ZBQ3</accession>
<dbReference type="PANTHER" id="PTHR46663:SF4">
    <property type="entry name" value="DIGUANYLATE CYCLASE DGCT-RELATED"/>
    <property type="match status" value="1"/>
</dbReference>
<dbReference type="EMBL" id="BART01002043">
    <property type="protein sequence ID" value="GAG55677.1"/>
    <property type="molecule type" value="Genomic_DNA"/>
</dbReference>
<proteinExistence type="predicted"/>
<dbReference type="PANTHER" id="PTHR46663">
    <property type="entry name" value="DIGUANYLATE CYCLASE DGCT-RELATED"/>
    <property type="match status" value="1"/>
</dbReference>
<organism evidence="2">
    <name type="scientific">marine sediment metagenome</name>
    <dbReference type="NCBI Taxonomy" id="412755"/>
    <lineage>
        <taxon>unclassified sequences</taxon>
        <taxon>metagenomes</taxon>
        <taxon>ecological metagenomes</taxon>
    </lineage>
</organism>
<evidence type="ECO:0000313" key="2">
    <source>
        <dbReference type="EMBL" id="GAG55677.1"/>
    </source>
</evidence>
<dbReference type="SMART" id="SM00267">
    <property type="entry name" value="GGDEF"/>
    <property type="match status" value="1"/>
</dbReference>
<dbReference type="CDD" id="cd01949">
    <property type="entry name" value="GGDEF"/>
    <property type="match status" value="1"/>
</dbReference>
<gene>
    <name evidence="2" type="ORF">S01H4_06562</name>
</gene>
<sequence>MGCTVLFNDNSEIIKAQQIIKDLKKETLIDHLTGLPNRRFIENRLFSALDEMKRYNRTLGVLFIDIDHFKSINDNFGHRVGDKVLKMVAMVLLKNIRSFDTVGRWGGEEFIVIVLNVNKKRLMKIANKLRILVQSSNFPLRRKKSIIRVTISIGAVISQPIDIVKSLIQRADKLMYNSKISGRNKVSIEEVALSKIIKPKKKN</sequence>
<dbReference type="NCBIfam" id="TIGR00254">
    <property type="entry name" value="GGDEF"/>
    <property type="match status" value="1"/>
</dbReference>
<reference evidence="2" key="1">
    <citation type="journal article" date="2014" name="Front. Microbiol.">
        <title>High frequency of phylogenetically diverse reductive dehalogenase-homologous genes in deep subseafloor sedimentary metagenomes.</title>
        <authorList>
            <person name="Kawai M."/>
            <person name="Futagami T."/>
            <person name="Toyoda A."/>
            <person name="Takaki Y."/>
            <person name="Nishi S."/>
            <person name="Hori S."/>
            <person name="Arai W."/>
            <person name="Tsubouchi T."/>
            <person name="Morono Y."/>
            <person name="Uchiyama I."/>
            <person name="Ito T."/>
            <person name="Fujiyama A."/>
            <person name="Inagaki F."/>
            <person name="Takami H."/>
        </authorList>
    </citation>
    <scope>NUCLEOTIDE SEQUENCE</scope>
    <source>
        <strain evidence="2">Expedition CK06-06</strain>
    </source>
</reference>
<dbReference type="InterPro" id="IPR052163">
    <property type="entry name" value="DGC-Regulatory_Protein"/>
</dbReference>
<name>X0ZBQ3_9ZZZZ</name>
<dbReference type="SUPFAM" id="SSF55073">
    <property type="entry name" value="Nucleotide cyclase"/>
    <property type="match status" value="1"/>
</dbReference>
<comment type="caution">
    <text evidence="2">The sequence shown here is derived from an EMBL/GenBank/DDBJ whole genome shotgun (WGS) entry which is preliminary data.</text>
</comment>
<protein>
    <recommendedName>
        <fullName evidence="1">GGDEF domain-containing protein</fullName>
    </recommendedName>
</protein>
<feature type="domain" description="GGDEF" evidence="1">
    <location>
        <begin position="57"/>
        <end position="191"/>
    </location>
</feature>
<dbReference type="InterPro" id="IPR043128">
    <property type="entry name" value="Rev_trsase/Diguanyl_cyclase"/>
</dbReference>
<dbReference type="Gene3D" id="3.30.70.270">
    <property type="match status" value="1"/>
</dbReference>
<dbReference type="InterPro" id="IPR029787">
    <property type="entry name" value="Nucleotide_cyclase"/>
</dbReference>